<dbReference type="AlphaFoldDB" id="A0A6V7HZE9"/>
<evidence type="ECO:0000256" key="6">
    <source>
        <dbReference type="ARBA" id="ARBA00023242"/>
    </source>
</evidence>
<feature type="domain" description="C2H2-type" evidence="9">
    <location>
        <begin position="449"/>
        <end position="477"/>
    </location>
</feature>
<feature type="domain" description="C2H2-type" evidence="9">
    <location>
        <begin position="361"/>
        <end position="389"/>
    </location>
</feature>
<feature type="domain" description="C2H2-type" evidence="9">
    <location>
        <begin position="480"/>
        <end position="509"/>
    </location>
</feature>
<dbReference type="GO" id="GO:0001228">
    <property type="term" value="F:DNA-binding transcription activator activity, RNA polymerase II-specific"/>
    <property type="evidence" value="ECO:0007669"/>
    <property type="project" value="TreeGrafter"/>
</dbReference>
<protein>
    <recommendedName>
        <fullName evidence="9">C2H2-type domain-containing protein</fullName>
    </recommendedName>
</protein>
<keyword evidence="3" id="KW-0677">Repeat</keyword>
<name>A0A6V7HZE9_9HYME</name>
<dbReference type="GO" id="GO:0008270">
    <property type="term" value="F:zinc ion binding"/>
    <property type="evidence" value="ECO:0007669"/>
    <property type="project" value="UniProtKB-KW"/>
</dbReference>
<evidence type="ECO:0000313" key="10">
    <source>
        <dbReference type="EMBL" id="CAD1532358.1"/>
    </source>
</evidence>
<dbReference type="SMART" id="SM00355">
    <property type="entry name" value="ZnF_C2H2"/>
    <property type="match status" value="11"/>
</dbReference>
<dbReference type="Gene3D" id="3.30.160.60">
    <property type="entry name" value="Classic Zinc Finger"/>
    <property type="match status" value="7"/>
</dbReference>
<evidence type="ECO:0000256" key="4">
    <source>
        <dbReference type="ARBA" id="ARBA00022771"/>
    </source>
</evidence>
<keyword evidence="6" id="KW-0539">Nucleus</keyword>
<feature type="domain" description="C2H2-type" evidence="9">
    <location>
        <begin position="336"/>
        <end position="359"/>
    </location>
</feature>
<sequence length="533" mass="61663">MPTNVCEACLDALEISDKLRVQSLEADSILREQLRINIISRDIKQEKDPLNIDNDAESVGTNCNDSDRCNEESNADDDVPESKPLDNYNDKQVGGQDEEFIIPDETGINSDIVNTNNSFTTGTIQDSIFIKEESIVSHGNDLLPTENKTYCDICKITIKEKKLMDNHIKFHQPRPMFCVRCFRNFPSPYDLYIHKKIVHKIGSKVQLKWFCESCEKMTDKRETALEHMHQCISPKFPCEYCNLQFTFKSALAIHRKKNHLKFMLADPECKKFKCHHCEKCFVDRNTFTHHVKFHEPVEVEKFECPTCKKFFGSASILKNHIEAAHQDNDLEDAAVHECDVCSVSYASARALALHKRKHTEHICSVCERKFKYGKLLRQHLREVHNVDPPPSRKYICDQCDATFTRLSHLQDHQTKHTGKSRYTCNICNKTSKTYATHWSHKLTHKAMVFRCDICNKKLATKSGMRKHIVTMHQSPEDWTFKCDYCDLKFPSNESLQNHRKKCTDTQKLSCDSTGGDVRQQAALASHKRRKRAE</sequence>
<dbReference type="GO" id="GO:0000978">
    <property type="term" value="F:RNA polymerase II cis-regulatory region sequence-specific DNA binding"/>
    <property type="evidence" value="ECO:0007669"/>
    <property type="project" value="TreeGrafter"/>
</dbReference>
<dbReference type="InterPro" id="IPR036236">
    <property type="entry name" value="Znf_C2H2_sf"/>
</dbReference>
<evidence type="ECO:0000259" key="9">
    <source>
        <dbReference type="PROSITE" id="PS50157"/>
    </source>
</evidence>
<feature type="domain" description="C2H2-type" evidence="9">
    <location>
        <begin position="302"/>
        <end position="330"/>
    </location>
</feature>
<evidence type="ECO:0000256" key="3">
    <source>
        <dbReference type="ARBA" id="ARBA00022737"/>
    </source>
</evidence>
<evidence type="ECO:0000256" key="8">
    <source>
        <dbReference type="SAM" id="MobiDB-lite"/>
    </source>
</evidence>
<dbReference type="InterPro" id="IPR013087">
    <property type="entry name" value="Znf_C2H2_type"/>
</dbReference>
<dbReference type="SUPFAM" id="SSF57667">
    <property type="entry name" value="beta-beta-alpha zinc fingers"/>
    <property type="match status" value="4"/>
</dbReference>
<reference evidence="10" key="1">
    <citation type="submission" date="2020-07" db="EMBL/GenBank/DDBJ databases">
        <authorList>
            <person name="Ferguson B K."/>
        </authorList>
    </citation>
    <scope>NUCLEOTIDE SEQUENCE</scope>
    <source>
        <strain evidence="10">L06</strain>
    </source>
</reference>
<feature type="domain" description="C2H2-type" evidence="9">
    <location>
        <begin position="394"/>
        <end position="421"/>
    </location>
</feature>
<feature type="domain" description="C2H2-type" evidence="9">
    <location>
        <begin position="236"/>
        <end position="259"/>
    </location>
</feature>
<keyword evidence="4 7" id="KW-0863">Zinc-finger</keyword>
<evidence type="ECO:0000256" key="5">
    <source>
        <dbReference type="ARBA" id="ARBA00022833"/>
    </source>
</evidence>
<evidence type="ECO:0000256" key="2">
    <source>
        <dbReference type="ARBA" id="ARBA00022723"/>
    </source>
</evidence>
<proteinExistence type="predicted"/>
<dbReference type="GO" id="GO:0005634">
    <property type="term" value="C:nucleus"/>
    <property type="evidence" value="ECO:0007669"/>
    <property type="project" value="UniProtKB-SubCell"/>
</dbReference>
<feature type="region of interest" description="Disordered" evidence="8">
    <location>
        <begin position="50"/>
        <end position="95"/>
    </location>
</feature>
<organism evidence="10">
    <name type="scientific">Bracon brevicornis</name>
    <dbReference type="NCBI Taxonomy" id="1563983"/>
    <lineage>
        <taxon>Eukaryota</taxon>
        <taxon>Metazoa</taxon>
        <taxon>Ecdysozoa</taxon>
        <taxon>Arthropoda</taxon>
        <taxon>Hexapoda</taxon>
        <taxon>Insecta</taxon>
        <taxon>Pterygota</taxon>
        <taxon>Neoptera</taxon>
        <taxon>Endopterygota</taxon>
        <taxon>Hymenoptera</taxon>
        <taxon>Apocrita</taxon>
        <taxon>Ichneumonoidea</taxon>
        <taxon>Braconidae</taxon>
        <taxon>Braconinae</taxon>
        <taxon>Bracon</taxon>
    </lineage>
</organism>
<dbReference type="PANTHER" id="PTHR24376:SF216">
    <property type="entry name" value="ZINC FINGER PROTEIN 420-LIKE"/>
    <property type="match status" value="1"/>
</dbReference>
<dbReference type="FunFam" id="3.30.160.60:FF:000100">
    <property type="entry name" value="Zinc finger 45-like"/>
    <property type="match status" value="1"/>
</dbReference>
<feature type="region of interest" description="Disordered" evidence="8">
    <location>
        <begin position="505"/>
        <end position="533"/>
    </location>
</feature>
<evidence type="ECO:0000256" key="1">
    <source>
        <dbReference type="ARBA" id="ARBA00004123"/>
    </source>
</evidence>
<feature type="domain" description="C2H2-type" evidence="9">
    <location>
        <begin position="272"/>
        <end position="294"/>
    </location>
</feature>
<evidence type="ECO:0000256" key="7">
    <source>
        <dbReference type="PROSITE-ProRule" id="PRU00042"/>
    </source>
</evidence>
<dbReference type="PROSITE" id="PS00028">
    <property type="entry name" value="ZINC_FINGER_C2H2_1"/>
    <property type="match status" value="8"/>
</dbReference>
<keyword evidence="2" id="KW-0479">Metal-binding</keyword>
<gene>
    <name evidence="10" type="ORF">BBRV_LOCUS10546</name>
</gene>
<dbReference type="PROSITE" id="PS50157">
    <property type="entry name" value="ZINC_FINGER_C2H2_2"/>
    <property type="match status" value="8"/>
</dbReference>
<dbReference type="EMBL" id="CADCXW020000002">
    <property type="protein sequence ID" value="CAD1532358.1"/>
    <property type="molecule type" value="Genomic_DNA"/>
</dbReference>
<comment type="subcellular location">
    <subcellularLocation>
        <location evidence="1">Nucleus</location>
    </subcellularLocation>
</comment>
<dbReference type="PANTHER" id="PTHR24376">
    <property type="entry name" value="ZINC FINGER PROTEIN"/>
    <property type="match status" value="1"/>
</dbReference>
<keyword evidence="5" id="KW-0862">Zinc</keyword>
<dbReference type="Pfam" id="PF00096">
    <property type="entry name" value="zf-C2H2"/>
    <property type="match status" value="4"/>
</dbReference>
<dbReference type="Pfam" id="PF13912">
    <property type="entry name" value="zf-C2H2_6"/>
    <property type="match status" value="2"/>
</dbReference>
<accession>A0A6V7HZE9</accession>